<dbReference type="PANTHER" id="PTHR47381">
    <property type="entry name" value="ALPHA/BETA-HYDROLASES SUPERFAMILY PROTEIN"/>
    <property type="match status" value="1"/>
</dbReference>
<organism evidence="1 2">
    <name type="scientific">Phaeomoniella chlamydospora</name>
    <name type="common">Phaeoacremonium chlamydosporum</name>
    <dbReference type="NCBI Taxonomy" id="158046"/>
    <lineage>
        <taxon>Eukaryota</taxon>
        <taxon>Fungi</taxon>
        <taxon>Dikarya</taxon>
        <taxon>Ascomycota</taxon>
        <taxon>Pezizomycotina</taxon>
        <taxon>Eurotiomycetes</taxon>
        <taxon>Chaetothyriomycetidae</taxon>
        <taxon>Phaeomoniellales</taxon>
        <taxon>Phaeomoniellaceae</taxon>
        <taxon>Phaeomoniella</taxon>
    </lineage>
</organism>
<reference evidence="1 2" key="1">
    <citation type="submission" date="2015-05" db="EMBL/GenBank/DDBJ databases">
        <title>Distinctive expansion of gene families associated with plant cell wall degradation and secondary metabolism in the genomes of grapevine trunk pathogens.</title>
        <authorList>
            <person name="Lawrence D.P."/>
            <person name="Travadon R."/>
            <person name="Rolshausen P.E."/>
            <person name="Baumgartner K."/>
        </authorList>
    </citation>
    <scope>NUCLEOTIDE SEQUENCE [LARGE SCALE GENOMIC DNA]</scope>
    <source>
        <strain evidence="1">UCRPC4</strain>
    </source>
</reference>
<dbReference type="OrthoDB" id="2152248at2759"/>
<reference evidence="1 2" key="2">
    <citation type="submission" date="2015-05" db="EMBL/GenBank/DDBJ databases">
        <authorList>
            <person name="Morales-Cruz A."/>
            <person name="Amrine K.C."/>
            <person name="Cantu D."/>
        </authorList>
    </citation>
    <scope>NUCLEOTIDE SEQUENCE [LARGE SCALE GENOMIC DNA]</scope>
    <source>
        <strain evidence="1">UCRPC4</strain>
    </source>
</reference>
<accession>A0A0G2EH65</accession>
<name>A0A0G2EH65_PHACM</name>
<dbReference type="Gene3D" id="3.40.50.1820">
    <property type="entry name" value="alpha/beta hydrolase"/>
    <property type="match status" value="1"/>
</dbReference>
<keyword evidence="2" id="KW-1185">Reference proteome</keyword>
<dbReference type="SUPFAM" id="SSF53474">
    <property type="entry name" value="alpha/beta-Hydrolases"/>
    <property type="match status" value="1"/>
</dbReference>
<dbReference type="Proteomes" id="UP000053317">
    <property type="component" value="Unassembled WGS sequence"/>
</dbReference>
<protein>
    <submittedName>
        <fullName evidence="1">Uncharacterized protein</fullName>
    </submittedName>
</protein>
<gene>
    <name evidence="1" type="ORF">UCRPC4_g03512</name>
</gene>
<evidence type="ECO:0000313" key="1">
    <source>
        <dbReference type="EMBL" id="KKY21561.1"/>
    </source>
</evidence>
<proteinExistence type="predicted"/>
<dbReference type="AlphaFoldDB" id="A0A0G2EH65"/>
<evidence type="ECO:0000313" key="2">
    <source>
        <dbReference type="Proteomes" id="UP000053317"/>
    </source>
</evidence>
<comment type="caution">
    <text evidence="1">The sequence shown here is derived from an EMBL/GenBank/DDBJ whole genome shotgun (WGS) entry which is preliminary data.</text>
</comment>
<dbReference type="InterPro" id="IPR029058">
    <property type="entry name" value="AB_hydrolase_fold"/>
</dbReference>
<dbReference type="EMBL" id="LCWF01000083">
    <property type="protein sequence ID" value="KKY21561.1"/>
    <property type="molecule type" value="Genomic_DNA"/>
</dbReference>
<dbReference type="PANTHER" id="PTHR47381:SF3">
    <property type="entry name" value="ALPHA_BETA-HYDROLASES SUPERFAMILY PROTEIN"/>
    <property type="match status" value="1"/>
</dbReference>
<sequence>MRPIAALSIADWNKRRVRVSTKGLIAVSFDQRNHGSREVDGKANKAWREGNETHAQDMYSIYRGTALDTSLLLDHVASYAFPERPIKISQNIVLGISLGGHSTWHVLLHDARFDTGVVVIGCPDYLRLMSDRARLTKLSSCTPNEQSGGTFVGSKDFPPDLVEAVKRFDPAGLLLGDGKVGPLSAEEDRAAKSAVYNLLGNKRILNMSGGADKLVPYHCSEPFIRWLQRVIASEQNRGNAIVLQDRVYEGVGHMFTPVMLEDAVTFISENIRGADRECRSRM</sequence>